<dbReference type="InterPro" id="IPR038662">
    <property type="entry name" value="ATP_synth_F0_csu_sf"/>
</dbReference>
<evidence type="ECO:0000256" key="11">
    <source>
        <dbReference type="ARBA" id="ARBA00023310"/>
    </source>
</evidence>
<gene>
    <name evidence="13 15" type="primary">atpE</name>
    <name evidence="15" type="ORF">ACFSRZ_06010</name>
</gene>
<feature type="site" description="Reversibly protonated during proton transport" evidence="13">
    <location>
        <position position="53"/>
    </location>
</feature>
<keyword evidence="3 13" id="KW-0813">Transport</keyword>
<evidence type="ECO:0000259" key="14">
    <source>
        <dbReference type="Pfam" id="PF00137"/>
    </source>
</evidence>
<dbReference type="InterPro" id="IPR020537">
    <property type="entry name" value="ATP_synth_F0_csu_DDCD_BS"/>
</dbReference>
<feature type="transmembrane region" description="Helical" evidence="13">
    <location>
        <begin position="6"/>
        <end position="23"/>
    </location>
</feature>
<comment type="function">
    <text evidence="12 13">F(1)F(0) ATP synthase produces ATP from ADP in the presence of a proton or sodium gradient. F-type ATPases consist of two structural domains, F(1) containing the extramembraneous catalytic core and F(0) containing the membrane proton channel, linked together by a central stalk and a peripheral stalk. During catalysis, ATP synthesis in the catalytic domain of F(1) is coupled via a rotary mechanism of the central stalk subunits to proton translocation.</text>
</comment>
<keyword evidence="11 13" id="KW-0066">ATP synthesis</keyword>
<dbReference type="InterPro" id="IPR035921">
    <property type="entry name" value="F/V-ATP_Csub_sf"/>
</dbReference>
<evidence type="ECO:0000256" key="12">
    <source>
        <dbReference type="ARBA" id="ARBA00025198"/>
    </source>
</evidence>
<dbReference type="RefSeq" id="WP_379665627.1">
    <property type="nucleotide sequence ID" value="NZ_JBHULH010000003.1"/>
</dbReference>
<feature type="domain" description="V-ATPase proteolipid subunit C-like" evidence="14">
    <location>
        <begin position="8"/>
        <end position="60"/>
    </location>
</feature>
<dbReference type="Gene3D" id="1.20.20.10">
    <property type="entry name" value="F1F0 ATP synthase subunit C"/>
    <property type="match status" value="1"/>
</dbReference>
<evidence type="ECO:0000256" key="5">
    <source>
        <dbReference type="ARBA" id="ARBA00022692"/>
    </source>
</evidence>
<evidence type="ECO:0000256" key="4">
    <source>
        <dbReference type="ARBA" id="ARBA00022547"/>
    </source>
</evidence>
<dbReference type="InterPro" id="IPR000454">
    <property type="entry name" value="ATP_synth_F0_csu"/>
</dbReference>
<evidence type="ECO:0000256" key="8">
    <source>
        <dbReference type="ARBA" id="ARBA00023065"/>
    </source>
</evidence>
<dbReference type="InterPro" id="IPR005953">
    <property type="entry name" value="ATP_synth_csu_bac/chlpt"/>
</dbReference>
<evidence type="ECO:0000256" key="1">
    <source>
        <dbReference type="ARBA" id="ARBA00004141"/>
    </source>
</evidence>
<protein>
    <recommendedName>
        <fullName evidence="13">ATP synthase subunit c</fullName>
    </recommendedName>
    <alternativeName>
        <fullName evidence="13">ATP synthase F(0) sector subunit c</fullName>
    </alternativeName>
    <alternativeName>
        <fullName evidence="13">F-type ATPase subunit c</fullName>
        <shortName evidence="13">F-ATPase subunit c</shortName>
    </alternativeName>
    <alternativeName>
        <fullName evidence="13">Lipid-binding protein</fullName>
    </alternativeName>
</protein>
<accession>A0ABW5LU80</accession>
<dbReference type="SUPFAM" id="SSF81333">
    <property type="entry name" value="F1F0 ATP synthase subunit C"/>
    <property type="match status" value="1"/>
</dbReference>
<evidence type="ECO:0000256" key="7">
    <source>
        <dbReference type="ARBA" id="ARBA00022989"/>
    </source>
</evidence>
<dbReference type="HAMAP" id="MF_01396">
    <property type="entry name" value="ATP_synth_c_bact"/>
    <property type="match status" value="1"/>
</dbReference>
<dbReference type="PRINTS" id="PR00124">
    <property type="entry name" value="ATPASEC"/>
</dbReference>
<keyword evidence="10 13" id="KW-0472">Membrane</keyword>
<keyword evidence="4 13" id="KW-0138">CF(0)</keyword>
<evidence type="ECO:0000313" key="15">
    <source>
        <dbReference type="EMBL" id="MFD2566917.1"/>
    </source>
</evidence>
<reference evidence="16" key="1">
    <citation type="journal article" date="2019" name="Int. J. Syst. Evol. Microbiol.">
        <title>The Global Catalogue of Microorganisms (GCM) 10K type strain sequencing project: providing services to taxonomists for standard genome sequencing and annotation.</title>
        <authorList>
            <consortium name="The Broad Institute Genomics Platform"/>
            <consortium name="The Broad Institute Genome Sequencing Center for Infectious Disease"/>
            <person name="Wu L."/>
            <person name="Ma J."/>
        </authorList>
    </citation>
    <scope>NUCLEOTIDE SEQUENCE [LARGE SCALE GENOMIC DNA]</scope>
    <source>
        <strain evidence="16">KCTC 52127</strain>
    </source>
</reference>
<name>A0ABW5LU80_9FLAO</name>
<dbReference type="Proteomes" id="UP001597508">
    <property type="component" value="Unassembled WGS sequence"/>
</dbReference>
<keyword evidence="9 13" id="KW-0446">Lipid-binding</keyword>
<feature type="transmembrane region" description="Helical" evidence="13">
    <location>
        <begin position="44"/>
        <end position="63"/>
    </location>
</feature>
<dbReference type="CDD" id="cd18121">
    <property type="entry name" value="ATP-synt_Fo_c"/>
    <property type="match status" value="1"/>
</dbReference>
<evidence type="ECO:0000256" key="9">
    <source>
        <dbReference type="ARBA" id="ARBA00023121"/>
    </source>
</evidence>
<keyword evidence="16" id="KW-1185">Reference proteome</keyword>
<organism evidence="15 16">
    <name type="scientific">Pseudotenacibaculum haliotis</name>
    <dbReference type="NCBI Taxonomy" id="1862138"/>
    <lineage>
        <taxon>Bacteria</taxon>
        <taxon>Pseudomonadati</taxon>
        <taxon>Bacteroidota</taxon>
        <taxon>Flavobacteriia</taxon>
        <taxon>Flavobacteriales</taxon>
        <taxon>Flavobacteriaceae</taxon>
        <taxon>Pseudotenacibaculum</taxon>
    </lineage>
</organism>
<comment type="subcellular location">
    <subcellularLocation>
        <location evidence="13">Cell membrane</location>
        <topology evidence="13">Multi-pass membrane protein</topology>
    </subcellularLocation>
    <subcellularLocation>
        <location evidence="1">Membrane</location>
        <topology evidence="1">Multi-pass membrane protein</topology>
    </subcellularLocation>
</comment>
<keyword evidence="8 13" id="KW-0406">Ion transport</keyword>
<sequence>MTIPNIVGAGLVVIGAGIGIGQIGGKAMEAIARQPEATGKIQTAMLIAAALIEGIGFAALFAVS</sequence>
<keyword evidence="5 13" id="KW-0812">Transmembrane</keyword>
<evidence type="ECO:0000256" key="13">
    <source>
        <dbReference type="HAMAP-Rule" id="MF_01396"/>
    </source>
</evidence>
<comment type="function">
    <text evidence="13">Key component of the F(0) channel; it plays a direct role in translocation across the membrane. A homomeric c-ring of between 10-14 subunits forms the central stalk rotor element with the F(1) delta and epsilon subunits.</text>
</comment>
<evidence type="ECO:0000256" key="3">
    <source>
        <dbReference type="ARBA" id="ARBA00022448"/>
    </source>
</evidence>
<dbReference type="EMBL" id="JBHULH010000003">
    <property type="protein sequence ID" value="MFD2566917.1"/>
    <property type="molecule type" value="Genomic_DNA"/>
</dbReference>
<comment type="caution">
    <text evidence="15">The sequence shown here is derived from an EMBL/GenBank/DDBJ whole genome shotgun (WGS) entry which is preliminary data.</text>
</comment>
<comment type="similarity">
    <text evidence="2 13">Belongs to the ATPase C chain family.</text>
</comment>
<dbReference type="NCBIfam" id="TIGR01260">
    <property type="entry name" value="ATP_synt_c"/>
    <property type="match status" value="1"/>
</dbReference>
<evidence type="ECO:0000256" key="10">
    <source>
        <dbReference type="ARBA" id="ARBA00023136"/>
    </source>
</evidence>
<evidence type="ECO:0000256" key="2">
    <source>
        <dbReference type="ARBA" id="ARBA00006704"/>
    </source>
</evidence>
<dbReference type="InterPro" id="IPR002379">
    <property type="entry name" value="ATPase_proteolipid_c-like_dom"/>
</dbReference>
<evidence type="ECO:0000313" key="16">
    <source>
        <dbReference type="Proteomes" id="UP001597508"/>
    </source>
</evidence>
<keyword evidence="7 13" id="KW-1133">Transmembrane helix</keyword>
<dbReference type="PROSITE" id="PS00605">
    <property type="entry name" value="ATPASE_C"/>
    <property type="match status" value="1"/>
</dbReference>
<dbReference type="Pfam" id="PF00137">
    <property type="entry name" value="ATP-synt_C"/>
    <property type="match status" value="1"/>
</dbReference>
<evidence type="ECO:0000256" key="6">
    <source>
        <dbReference type="ARBA" id="ARBA00022781"/>
    </source>
</evidence>
<keyword evidence="6 13" id="KW-0375">Hydrogen ion transport</keyword>
<keyword evidence="13" id="KW-1003">Cell membrane</keyword>
<proteinExistence type="inferred from homology"/>